<gene>
    <name evidence="3" type="ORF">AB6A40_010015</name>
</gene>
<dbReference type="PANTHER" id="PTHR19853">
    <property type="entry name" value="WD REPEAT CONTAINING PROTEIN 3 WDR3"/>
    <property type="match status" value="1"/>
</dbReference>
<accession>A0ABD6F0A9</accession>
<organism evidence="3 4">
    <name type="scientific">Gnathostoma spinigerum</name>
    <dbReference type="NCBI Taxonomy" id="75299"/>
    <lineage>
        <taxon>Eukaryota</taxon>
        <taxon>Metazoa</taxon>
        <taxon>Ecdysozoa</taxon>
        <taxon>Nematoda</taxon>
        <taxon>Chromadorea</taxon>
        <taxon>Rhabditida</taxon>
        <taxon>Spirurina</taxon>
        <taxon>Gnathostomatomorpha</taxon>
        <taxon>Gnathostomatoidea</taxon>
        <taxon>Gnathostomatidae</taxon>
        <taxon>Gnathostoma</taxon>
    </lineage>
</organism>
<dbReference type="AlphaFoldDB" id="A0ABD6F0A9"/>
<evidence type="ECO:0000313" key="4">
    <source>
        <dbReference type="Proteomes" id="UP001608902"/>
    </source>
</evidence>
<dbReference type="SMART" id="SM00320">
    <property type="entry name" value="WD40"/>
    <property type="match status" value="1"/>
</dbReference>
<dbReference type="InterPro" id="IPR036322">
    <property type="entry name" value="WD40_repeat_dom_sf"/>
</dbReference>
<keyword evidence="1" id="KW-0853">WD repeat</keyword>
<dbReference type="InterPro" id="IPR051570">
    <property type="entry name" value="TBC1_cilium_biogenesis"/>
</dbReference>
<dbReference type="Gene3D" id="2.130.10.10">
    <property type="entry name" value="YVTN repeat-like/Quinoprotein amine dehydrogenase"/>
    <property type="match status" value="1"/>
</dbReference>
<evidence type="ECO:0000256" key="1">
    <source>
        <dbReference type="ARBA" id="ARBA00022574"/>
    </source>
</evidence>
<dbReference type="PANTHER" id="PTHR19853:SF0">
    <property type="entry name" value="WD REPEAT-CONTAINING PROTEIN 3"/>
    <property type="match status" value="1"/>
</dbReference>
<dbReference type="Proteomes" id="UP001608902">
    <property type="component" value="Unassembled WGS sequence"/>
</dbReference>
<proteinExistence type="predicted"/>
<comment type="caution">
    <text evidence="3">The sequence shown here is derived from an EMBL/GenBank/DDBJ whole genome shotgun (WGS) entry which is preliminary data.</text>
</comment>
<evidence type="ECO:0000256" key="2">
    <source>
        <dbReference type="ARBA" id="ARBA00022737"/>
    </source>
</evidence>
<sequence>MGLTKQYLKYVPSGTCNIVGSSYGTIAAVNDTVCAVTACENVSFYNLRKTEKVNEFPGSENNATALKFSDDHQWLAVGYSDGYVRLFHQKSDGWLLFWYLLIR</sequence>
<dbReference type="Pfam" id="PF00400">
    <property type="entry name" value="WD40"/>
    <property type="match status" value="1"/>
</dbReference>
<dbReference type="InterPro" id="IPR015943">
    <property type="entry name" value="WD40/YVTN_repeat-like_dom_sf"/>
</dbReference>
<name>A0ABD6F0A9_9BILA</name>
<keyword evidence="4" id="KW-1185">Reference proteome</keyword>
<evidence type="ECO:0000313" key="3">
    <source>
        <dbReference type="EMBL" id="MFH4983306.1"/>
    </source>
</evidence>
<reference evidence="3 4" key="1">
    <citation type="submission" date="2024-08" db="EMBL/GenBank/DDBJ databases">
        <title>Gnathostoma spinigerum genome.</title>
        <authorList>
            <person name="Gonzalez-Bertolin B."/>
            <person name="Monzon S."/>
            <person name="Zaballos A."/>
            <person name="Jimenez P."/>
            <person name="Dekumyoy P."/>
            <person name="Varona S."/>
            <person name="Cuesta I."/>
            <person name="Sumanam S."/>
            <person name="Adisakwattana P."/>
            <person name="Gasser R.B."/>
            <person name="Hernandez-Gonzalez A."/>
            <person name="Young N.D."/>
            <person name="Perteguer M.J."/>
        </authorList>
    </citation>
    <scope>NUCLEOTIDE SEQUENCE [LARGE SCALE GENOMIC DNA]</scope>
    <source>
        <strain evidence="3">AL3</strain>
        <tissue evidence="3">Liver</tissue>
    </source>
</reference>
<dbReference type="SUPFAM" id="SSF50978">
    <property type="entry name" value="WD40 repeat-like"/>
    <property type="match status" value="1"/>
</dbReference>
<protein>
    <submittedName>
        <fullName evidence="3">Uncharacterized protein</fullName>
    </submittedName>
</protein>
<keyword evidence="2" id="KW-0677">Repeat</keyword>
<dbReference type="InterPro" id="IPR001680">
    <property type="entry name" value="WD40_rpt"/>
</dbReference>
<dbReference type="EMBL" id="JBGFUD010011784">
    <property type="protein sequence ID" value="MFH4983306.1"/>
    <property type="molecule type" value="Genomic_DNA"/>
</dbReference>